<accession>A0A0A0M4S1</accession>
<evidence type="ECO:0000256" key="5">
    <source>
        <dbReference type="ARBA" id="ARBA00022475"/>
    </source>
</evidence>
<keyword evidence="6 13" id="KW-0812">Transmembrane</keyword>
<keyword evidence="15" id="KW-0282">Flagellum</keyword>
<evidence type="ECO:0000256" key="3">
    <source>
        <dbReference type="ARBA" id="ARBA00021622"/>
    </source>
</evidence>
<comment type="similarity">
    <text evidence="2 13">Belongs to the type III secretion exporter family.</text>
</comment>
<feature type="compositionally biased region" description="Low complexity" evidence="14">
    <location>
        <begin position="366"/>
        <end position="383"/>
    </location>
</feature>
<evidence type="ECO:0000256" key="8">
    <source>
        <dbReference type="ARBA" id="ARBA00022927"/>
    </source>
</evidence>
<evidence type="ECO:0000256" key="14">
    <source>
        <dbReference type="SAM" id="MobiDB-lite"/>
    </source>
</evidence>
<feature type="transmembrane region" description="Helical" evidence="13">
    <location>
        <begin position="150"/>
        <end position="169"/>
    </location>
</feature>
<feature type="transmembrane region" description="Helical" evidence="13">
    <location>
        <begin position="33"/>
        <end position="61"/>
    </location>
</feature>
<keyword evidence="9 13" id="KW-1133">Transmembrane helix</keyword>
<evidence type="ECO:0000313" key="16">
    <source>
        <dbReference type="Proteomes" id="UP000030003"/>
    </source>
</evidence>
<comment type="function">
    <text evidence="12 13">Required for formation of the rod structure in the basal body of the flagellar apparatus. Together with FliI and FliH, may constitute the export apparatus of flagellin.</text>
</comment>
<keyword evidence="7 13" id="KW-1005">Bacterial flagellum biogenesis</keyword>
<evidence type="ECO:0000256" key="1">
    <source>
        <dbReference type="ARBA" id="ARBA00004651"/>
    </source>
</evidence>
<evidence type="ECO:0000256" key="7">
    <source>
        <dbReference type="ARBA" id="ARBA00022795"/>
    </source>
</evidence>
<dbReference type="eggNOG" id="COG1377">
    <property type="taxonomic scope" value="Bacteria"/>
</dbReference>
<dbReference type="GO" id="GO:0044780">
    <property type="term" value="P:bacterial-type flagellum assembly"/>
    <property type="evidence" value="ECO:0007669"/>
    <property type="project" value="InterPro"/>
</dbReference>
<organism evidence="15 16">
    <name type="scientific">Lysobacter defluvii IMMIB APB-9 = DSM 18482</name>
    <dbReference type="NCBI Taxonomy" id="1385515"/>
    <lineage>
        <taxon>Bacteria</taxon>
        <taxon>Pseudomonadati</taxon>
        <taxon>Pseudomonadota</taxon>
        <taxon>Gammaproteobacteria</taxon>
        <taxon>Lysobacterales</taxon>
        <taxon>Lysobacteraceae</taxon>
        <taxon>Novilysobacter</taxon>
    </lineage>
</organism>
<evidence type="ECO:0000256" key="12">
    <source>
        <dbReference type="ARBA" id="ARBA00025078"/>
    </source>
</evidence>
<feature type="transmembrane region" description="Helical" evidence="13">
    <location>
        <begin position="81"/>
        <end position="106"/>
    </location>
</feature>
<evidence type="ECO:0000313" key="15">
    <source>
        <dbReference type="EMBL" id="KGO98095.1"/>
    </source>
</evidence>
<comment type="subcellular location">
    <subcellularLocation>
        <location evidence="1">Cell membrane</location>
        <topology evidence="1">Multi-pass membrane protein</topology>
    </subcellularLocation>
</comment>
<dbReference type="EMBL" id="AVBH01000132">
    <property type="protein sequence ID" value="KGO98095.1"/>
    <property type="molecule type" value="Genomic_DNA"/>
</dbReference>
<evidence type="ECO:0000256" key="10">
    <source>
        <dbReference type="ARBA" id="ARBA00023136"/>
    </source>
</evidence>
<dbReference type="GO" id="GO:0009306">
    <property type="term" value="P:protein secretion"/>
    <property type="evidence" value="ECO:0007669"/>
    <property type="project" value="InterPro"/>
</dbReference>
<proteinExistence type="inferred from homology"/>
<comment type="caution">
    <text evidence="15">The sequence shown here is derived from an EMBL/GenBank/DDBJ whole genome shotgun (WGS) entry which is preliminary data.</text>
</comment>
<keyword evidence="11 13" id="KW-1006">Bacterial flagellum protein export</keyword>
<dbReference type="InterPro" id="IPR006135">
    <property type="entry name" value="T3SS_substrate_exporter"/>
</dbReference>
<dbReference type="OrthoDB" id="9807950at2"/>
<evidence type="ECO:0000256" key="11">
    <source>
        <dbReference type="ARBA" id="ARBA00023225"/>
    </source>
</evidence>
<dbReference type="AlphaFoldDB" id="A0A0A0M4S1"/>
<dbReference type="Proteomes" id="UP000030003">
    <property type="component" value="Unassembled WGS sequence"/>
</dbReference>
<evidence type="ECO:0000256" key="13">
    <source>
        <dbReference type="RuleBase" id="RU364091"/>
    </source>
</evidence>
<dbReference type="Pfam" id="PF01312">
    <property type="entry name" value="Bac_export_2"/>
    <property type="match status" value="1"/>
</dbReference>
<sequence>MSQDSGQDRTEEPTEKRLREAREKGDVPRSRELANLAVLGMTALAMLAMASSIGSAAQGWLRGALTFEPGLLGNPDQLAGHFARLLAGLMVPFLPVLGVALLACLVSPAVMGGLRWASKSLQPDFKRLNPASGLKRIYGKEGFAELLRSLLRVVLVAGVGALVISGAMSKLLAIPRMSLEGAIGTGLDVAAMTLVSIVGSLALLAAIDVPWQKFQHRSKLKMTKQEVRDELKQTEGNPELKARMRQVARQMSQRRMMEAVPTADVVVMNPTHYAVALKYDSGTMRAPRVVAKGVDEMALRIRELATSHRVAVVEAPPLARALYRQAQVDQEIPVKLYAAVAQVLSYVYQLRHWSPGRGDAPRLQQPDLGADGAPDADAPEAGR</sequence>
<keyword evidence="15" id="KW-0966">Cell projection</keyword>
<evidence type="ECO:0000256" key="6">
    <source>
        <dbReference type="ARBA" id="ARBA00022692"/>
    </source>
</evidence>
<keyword evidence="16" id="KW-1185">Reference proteome</keyword>
<feature type="region of interest" description="Disordered" evidence="14">
    <location>
        <begin position="1"/>
        <end position="27"/>
    </location>
</feature>
<reference evidence="15 16" key="1">
    <citation type="submission" date="2013-08" db="EMBL/GenBank/DDBJ databases">
        <title>Genomic analysis of Lysobacter defluvii.</title>
        <authorList>
            <person name="Wang Q."/>
            <person name="Wang G."/>
        </authorList>
    </citation>
    <scope>NUCLEOTIDE SEQUENCE [LARGE SCALE GENOMIC DNA]</scope>
    <source>
        <strain evidence="15 16">IMMIB APB-9</strain>
    </source>
</reference>
<dbReference type="PANTHER" id="PTHR30531">
    <property type="entry name" value="FLAGELLAR BIOSYNTHETIC PROTEIN FLHB"/>
    <property type="match status" value="1"/>
</dbReference>
<gene>
    <name evidence="13" type="primary">flhB</name>
    <name evidence="15" type="ORF">N791_05040</name>
</gene>
<keyword evidence="4 13" id="KW-0813">Transport</keyword>
<dbReference type="PANTHER" id="PTHR30531:SF12">
    <property type="entry name" value="FLAGELLAR BIOSYNTHETIC PROTEIN FLHB"/>
    <property type="match status" value="1"/>
</dbReference>
<keyword evidence="10 13" id="KW-0472">Membrane</keyword>
<dbReference type="InterPro" id="IPR029025">
    <property type="entry name" value="T3SS_substrate_exporter_C"/>
</dbReference>
<dbReference type="STRING" id="1385515.GCA_000423325_00955"/>
<feature type="transmembrane region" description="Helical" evidence="13">
    <location>
        <begin position="189"/>
        <end position="211"/>
    </location>
</feature>
<protein>
    <recommendedName>
        <fullName evidence="3 13">Flagellar biosynthetic protein FlhB</fullName>
    </recommendedName>
</protein>
<keyword evidence="8 13" id="KW-0653">Protein transport</keyword>
<dbReference type="SUPFAM" id="SSF160544">
    <property type="entry name" value="EscU C-terminal domain-like"/>
    <property type="match status" value="1"/>
</dbReference>
<dbReference type="NCBIfam" id="TIGR00328">
    <property type="entry name" value="flhB"/>
    <property type="match status" value="1"/>
</dbReference>
<evidence type="ECO:0000256" key="2">
    <source>
        <dbReference type="ARBA" id="ARBA00010690"/>
    </source>
</evidence>
<dbReference type="InterPro" id="IPR006136">
    <property type="entry name" value="FlhB"/>
</dbReference>
<evidence type="ECO:0000256" key="4">
    <source>
        <dbReference type="ARBA" id="ARBA00022448"/>
    </source>
</evidence>
<dbReference type="FunFam" id="3.40.1690.10:FF:000001">
    <property type="entry name" value="Flagellar biosynthetic protein FlhB"/>
    <property type="match status" value="1"/>
</dbReference>
<keyword evidence="15" id="KW-0969">Cilium</keyword>
<evidence type="ECO:0000256" key="9">
    <source>
        <dbReference type="ARBA" id="ARBA00022989"/>
    </source>
</evidence>
<keyword evidence="5 13" id="KW-1003">Cell membrane</keyword>
<dbReference type="RefSeq" id="WP_027069412.1">
    <property type="nucleotide sequence ID" value="NZ_AUHT01000006.1"/>
</dbReference>
<feature type="region of interest" description="Disordered" evidence="14">
    <location>
        <begin position="358"/>
        <end position="383"/>
    </location>
</feature>
<name>A0A0A0M4S1_9GAMM</name>
<dbReference type="GO" id="GO:0005886">
    <property type="term" value="C:plasma membrane"/>
    <property type="evidence" value="ECO:0007669"/>
    <property type="project" value="UniProtKB-SubCell"/>
</dbReference>
<dbReference type="Gene3D" id="3.40.1690.10">
    <property type="entry name" value="secretion proteins EscU"/>
    <property type="match status" value="1"/>
</dbReference>
<dbReference type="Gene3D" id="6.10.250.2080">
    <property type="match status" value="1"/>
</dbReference>
<dbReference type="PRINTS" id="PR00950">
    <property type="entry name" value="TYPE3IMSPROT"/>
</dbReference>